<keyword evidence="5" id="KW-0851">Voltage-gated channel</keyword>
<evidence type="ECO:0008006" key="13">
    <source>
        <dbReference type="Google" id="ProtNLM"/>
    </source>
</evidence>
<reference evidence="11" key="1">
    <citation type="submission" date="2020-07" db="EMBL/GenBank/DDBJ databases">
        <authorList>
            <person name="Nieuwenhuis M."/>
            <person name="Van De Peppel L.J.J."/>
        </authorList>
    </citation>
    <scope>NUCLEOTIDE SEQUENCE</scope>
    <source>
        <strain evidence="11">AP01</strain>
        <tissue evidence="11">Mycelium</tissue>
    </source>
</reference>
<feature type="transmembrane region" description="Helical" evidence="10">
    <location>
        <begin position="85"/>
        <end position="109"/>
    </location>
</feature>
<proteinExistence type="predicted"/>
<keyword evidence="6 10" id="KW-1133">Transmembrane helix</keyword>
<comment type="subcellular location">
    <subcellularLocation>
        <location evidence="1">Cell membrane</location>
        <topology evidence="1">Multi-pass membrane protein</topology>
    </subcellularLocation>
</comment>
<organism evidence="11 12">
    <name type="scientific">Asterophora parasitica</name>
    <dbReference type="NCBI Taxonomy" id="117018"/>
    <lineage>
        <taxon>Eukaryota</taxon>
        <taxon>Fungi</taxon>
        <taxon>Dikarya</taxon>
        <taxon>Basidiomycota</taxon>
        <taxon>Agaricomycotina</taxon>
        <taxon>Agaricomycetes</taxon>
        <taxon>Agaricomycetidae</taxon>
        <taxon>Agaricales</taxon>
        <taxon>Tricholomatineae</taxon>
        <taxon>Lyophyllaceae</taxon>
        <taxon>Asterophora</taxon>
    </lineage>
</organism>
<comment type="caution">
    <text evidence="11">The sequence shown here is derived from an EMBL/GenBank/DDBJ whole genome shotgun (WGS) entry which is preliminary data.</text>
</comment>
<evidence type="ECO:0000256" key="6">
    <source>
        <dbReference type="ARBA" id="ARBA00022989"/>
    </source>
</evidence>
<protein>
    <recommendedName>
        <fullName evidence="13">Voltage-gated hydrogen channel 1</fullName>
    </recommendedName>
</protein>
<feature type="transmembrane region" description="Helical" evidence="10">
    <location>
        <begin position="115"/>
        <end position="138"/>
    </location>
</feature>
<dbReference type="EMBL" id="JABCKV010000018">
    <property type="protein sequence ID" value="KAG5646682.1"/>
    <property type="molecule type" value="Genomic_DNA"/>
</dbReference>
<keyword evidence="9" id="KW-0407">Ion channel</keyword>
<dbReference type="InterPro" id="IPR027359">
    <property type="entry name" value="Volt_channel_dom_sf"/>
</dbReference>
<dbReference type="GO" id="GO:0030171">
    <property type="term" value="F:voltage-gated proton channel activity"/>
    <property type="evidence" value="ECO:0007669"/>
    <property type="project" value="InterPro"/>
</dbReference>
<dbReference type="OrthoDB" id="427456at2759"/>
<reference evidence="11" key="2">
    <citation type="submission" date="2021-10" db="EMBL/GenBank/DDBJ databases">
        <title>Phylogenomics reveals ancestral predisposition of the termite-cultivated fungus Termitomyces towards a domesticated lifestyle.</title>
        <authorList>
            <person name="Auxier B."/>
            <person name="Grum-Grzhimaylo A."/>
            <person name="Cardenas M.E."/>
            <person name="Lodge J.D."/>
            <person name="Laessoe T."/>
            <person name="Pedersen O."/>
            <person name="Smith M.E."/>
            <person name="Kuyper T.W."/>
            <person name="Franco-Molano E.A."/>
            <person name="Baroni T.J."/>
            <person name="Aanen D.K."/>
        </authorList>
    </citation>
    <scope>NUCLEOTIDE SEQUENCE</scope>
    <source>
        <strain evidence="11">AP01</strain>
        <tissue evidence="11">Mycelium</tissue>
    </source>
</reference>
<evidence type="ECO:0000256" key="9">
    <source>
        <dbReference type="ARBA" id="ARBA00023303"/>
    </source>
</evidence>
<dbReference type="PANTHER" id="PTHR46480:SF1">
    <property type="entry name" value="VOLTAGE-GATED HYDROGEN CHANNEL 1"/>
    <property type="match status" value="1"/>
</dbReference>
<dbReference type="AlphaFoldDB" id="A0A9P7G9T4"/>
<evidence type="ECO:0000313" key="11">
    <source>
        <dbReference type="EMBL" id="KAG5646682.1"/>
    </source>
</evidence>
<dbReference type="GO" id="GO:0005886">
    <property type="term" value="C:plasma membrane"/>
    <property type="evidence" value="ECO:0007669"/>
    <property type="project" value="UniProtKB-SubCell"/>
</dbReference>
<evidence type="ECO:0000256" key="8">
    <source>
        <dbReference type="ARBA" id="ARBA00023136"/>
    </source>
</evidence>
<keyword evidence="8 10" id="KW-0472">Membrane</keyword>
<evidence type="ECO:0000256" key="2">
    <source>
        <dbReference type="ARBA" id="ARBA00022448"/>
    </source>
</evidence>
<dbReference type="Gene3D" id="1.20.120.350">
    <property type="entry name" value="Voltage-gated potassium channels. Chain C"/>
    <property type="match status" value="1"/>
</dbReference>
<dbReference type="PANTHER" id="PTHR46480">
    <property type="entry name" value="F20B24.22"/>
    <property type="match status" value="1"/>
</dbReference>
<keyword evidence="3" id="KW-1003">Cell membrane</keyword>
<keyword evidence="4 10" id="KW-0812">Transmembrane</keyword>
<accession>A0A9P7G9T4</accession>
<evidence type="ECO:0000256" key="4">
    <source>
        <dbReference type="ARBA" id="ARBA00022692"/>
    </source>
</evidence>
<evidence type="ECO:0000256" key="7">
    <source>
        <dbReference type="ARBA" id="ARBA00023065"/>
    </source>
</evidence>
<keyword evidence="7" id="KW-0406">Ion transport</keyword>
<evidence type="ECO:0000256" key="10">
    <source>
        <dbReference type="SAM" id="Phobius"/>
    </source>
</evidence>
<dbReference type="InterPro" id="IPR031846">
    <property type="entry name" value="Hvcn1"/>
</dbReference>
<dbReference type="Proteomes" id="UP000775547">
    <property type="component" value="Unassembled WGS sequence"/>
</dbReference>
<keyword evidence="2" id="KW-0813">Transport</keyword>
<name>A0A9P7G9T4_9AGAR</name>
<evidence type="ECO:0000256" key="5">
    <source>
        <dbReference type="ARBA" id="ARBA00022882"/>
    </source>
</evidence>
<keyword evidence="12" id="KW-1185">Reference proteome</keyword>
<sequence length="200" mass="22375">MSEEQQPLLPVASDERNAFIKDETMTWRARTRALLESPRFHIAVIVLIALDATCVLADLTYSLLSPECGKPPGDLPPWLEVLAHISLVITSFFMVEIPLSLAVFGTSYYNPFGPVIHAGLHLFDAAIIITTFVLEVALKGRERELAGLLIILRLWRLVKLVGGKNAVYMSAIHDLTLWVQVSRLVLAKLRRRPHNACQKL</sequence>
<dbReference type="GO" id="GO:0034702">
    <property type="term" value="C:monoatomic ion channel complex"/>
    <property type="evidence" value="ECO:0007669"/>
    <property type="project" value="UniProtKB-KW"/>
</dbReference>
<gene>
    <name evidence="11" type="ORF">DXG03_002672</name>
</gene>
<feature type="transmembrane region" description="Helical" evidence="10">
    <location>
        <begin position="40"/>
        <end position="64"/>
    </location>
</feature>
<evidence type="ECO:0000256" key="1">
    <source>
        <dbReference type="ARBA" id="ARBA00004651"/>
    </source>
</evidence>
<evidence type="ECO:0000313" key="12">
    <source>
        <dbReference type="Proteomes" id="UP000775547"/>
    </source>
</evidence>
<evidence type="ECO:0000256" key="3">
    <source>
        <dbReference type="ARBA" id="ARBA00022475"/>
    </source>
</evidence>